<reference evidence="2 3" key="1">
    <citation type="journal article" date="2015" name="PLoS ONE">
        <title>Genome Sequence of Bacillus endophyticus and Analysis of Its Companion Mechanism in the Ketogulonigenium vulgare-Bacillus Strain Consortium.</title>
        <authorList>
            <person name="Jia N."/>
            <person name="Du J."/>
            <person name="Ding M.Z."/>
            <person name="Gao F."/>
            <person name="Yuan Y.J."/>
        </authorList>
    </citation>
    <scope>NUCLEOTIDE SEQUENCE [LARGE SCALE GENOMIC DNA]</scope>
    <source>
        <strain evidence="2 3">Hbe603</strain>
        <plasmid evidence="3">pbeh6</plasmid>
    </source>
</reference>
<sequence length="121" mass="12231">MKKLTKIACSLALAGVLSTTAVSAATSSVYVGGSSVAPTGATISASRIVHTGQNYGSVTFNTYAMKSRAYLIDSTISSRALYGGDELYTTASPGSGKYYVKAKVTGSGAYYASGVSAVSSN</sequence>
<evidence type="ECO:0000313" key="3">
    <source>
        <dbReference type="Proteomes" id="UP000036202"/>
    </source>
</evidence>
<dbReference type="KEGG" id="beo:BEH_26365"/>
<accession>A0A2S1LZR6</accession>
<organism evidence="2 3">
    <name type="scientific">Priestia filamentosa</name>
    <dbReference type="NCBI Taxonomy" id="1402861"/>
    <lineage>
        <taxon>Bacteria</taxon>
        <taxon>Bacillati</taxon>
        <taxon>Bacillota</taxon>
        <taxon>Bacilli</taxon>
        <taxon>Bacillales</taxon>
        <taxon>Bacillaceae</taxon>
        <taxon>Priestia</taxon>
    </lineage>
</organism>
<keyword evidence="3" id="KW-1185">Reference proteome</keyword>
<keyword evidence="2" id="KW-0614">Plasmid</keyword>
<dbReference type="Proteomes" id="UP000036202">
    <property type="component" value="Plasmid pbeh6"/>
</dbReference>
<evidence type="ECO:0000256" key="1">
    <source>
        <dbReference type="SAM" id="SignalP"/>
    </source>
</evidence>
<proteinExistence type="predicted"/>
<protein>
    <submittedName>
        <fullName evidence="2">Uncharacterized protein</fullName>
    </submittedName>
</protein>
<geneLocation type="plasmid" evidence="3">
    <name>pbeh6</name>
</geneLocation>
<keyword evidence="1" id="KW-0732">Signal</keyword>
<dbReference type="EMBL" id="CP015328">
    <property type="protein sequence ID" value="AWG44312.1"/>
    <property type="molecule type" value="Genomic_DNA"/>
</dbReference>
<evidence type="ECO:0000313" key="2">
    <source>
        <dbReference type="EMBL" id="AWG44312.1"/>
    </source>
</evidence>
<feature type="chain" id="PRO_5015434577" evidence="1">
    <location>
        <begin position="25"/>
        <end position="121"/>
    </location>
</feature>
<dbReference type="AlphaFoldDB" id="A0A2S1LZR6"/>
<dbReference type="RefSeq" id="WP_046218399.1">
    <property type="nucleotide sequence ID" value="NZ_CP015328.1"/>
</dbReference>
<feature type="signal peptide" evidence="1">
    <location>
        <begin position="1"/>
        <end position="24"/>
    </location>
</feature>
<name>A0A2S1LZR6_9BACI</name>
<gene>
    <name evidence="2" type="ORF">BEH_26365</name>
</gene>